<proteinExistence type="predicted"/>
<evidence type="ECO:0000256" key="1">
    <source>
        <dbReference type="SAM" id="MobiDB-lite"/>
    </source>
</evidence>
<name>A0AAJ1TLE0_9HYPH</name>
<feature type="region of interest" description="Disordered" evidence="1">
    <location>
        <begin position="51"/>
        <end position="84"/>
    </location>
</feature>
<gene>
    <name evidence="3" type="ORF">QO001_002036</name>
</gene>
<dbReference type="AlphaFoldDB" id="A0AAJ1TLE0"/>
<comment type="caution">
    <text evidence="3">The sequence shown here is derived from an EMBL/GenBank/DDBJ whole genome shotgun (WGS) entry which is preliminary data.</text>
</comment>
<dbReference type="Proteomes" id="UP001223420">
    <property type="component" value="Unassembled WGS sequence"/>
</dbReference>
<evidence type="ECO:0008006" key="5">
    <source>
        <dbReference type="Google" id="ProtNLM"/>
    </source>
</evidence>
<evidence type="ECO:0000313" key="4">
    <source>
        <dbReference type="Proteomes" id="UP001223420"/>
    </source>
</evidence>
<evidence type="ECO:0000313" key="3">
    <source>
        <dbReference type="EMBL" id="MDQ0543110.1"/>
    </source>
</evidence>
<feature type="signal peptide" evidence="2">
    <location>
        <begin position="1"/>
        <end position="24"/>
    </location>
</feature>
<keyword evidence="2" id="KW-0732">Signal</keyword>
<reference evidence="3" key="1">
    <citation type="submission" date="2023-07" db="EMBL/GenBank/DDBJ databases">
        <title>Genomic Encyclopedia of Type Strains, Phase IV (KMG-IV): sequencing the most valuable type-strain genomes for metagenomic binning, comparative biology and taxonomic classification.</title>
        <authorList>
            <person name="Goeker M."/>
        </authorList>
    </citation>
    <scope>NUCLEOTIDE SEQUENCE</scope>
    <source>
        <strain evidence="3">DSM 19569</strain>
    </source>
</reference>
<dbReference type="EMBL" id="JAUSWL010000003">
    <property type="protein sequence ID" value="MDQ0543110.1"/>
    <property type="molecule type" value="Genomic_DNA"/>
</dbReference>
<organism evidence="3 4">
    <name type="scientific">Methylobacterium brachiatum</name>
    <dbReference type="NCBI Taxonomy" id="269660"/>
    <lineage>
        <taxon>Bacteria</taxon>
        <taxon>Pseudomonadati</taxon>
        <taxon>Pseudomonadota</taxon>
        <taxon>Alphaproteobacteria</taxon>
        <taxon>Hyphomicrobiales</taxon>
        <taxon>Methylobacteriaceae</taxon>
        <taxon>Methylobacterium</taxon>
    </lineage>
</organism>
<evidence type="ECO:0000256" key="2">
    <source>
        <dbReference type="SAM" id="SignalP"/>
    </source>
</evidence>
<accession>A0AAJ1TLE0</accession>
<protein>
    <recommendedName>
        <fullName evidence="5">DUF4148 domain-containing protein</fullName>
    </recommendedName>
</protein>
<feature type="chain" id="PRO_5042499499" description="DUF4148 domain-containing protein" evidence="2">
    <location>
        <begin position="25"/>
        <end position="84"/>
    </location>
</feature>
<sequence>MRTILILASAALTSAAIFTGPAAADDSLHLTPPLYREQARAATQARAVGDLTTTPQPVSAARPGSRPVAALPRSIVQASADTTR</sequence>
<dbReference type="RefSeq" id="WP_230365983.1">
    <property type="nucleotide sequence ID" value="NZ_JAJALK010000004.1"/>
</dbReference>